<dbReference type="GO" id="GO:0022857">
    <property type="term" value="F:transmembrane transporter activity"/>
    <property type="evidence" value="ECO:0007669"/>
    <property type="project" value="InterPro"/>
</dbReference>
<evidence type="ECO:0000256" key="3">
    <source>
        <dbReference type="ARBA" id="ARBA00022692"/>
    </source>
</evidence>
<evidence type="ECO:0000313" key="7">
    <source>
        <dbReference type="EMBL" id="RDK42140.1"/>
    </source>
</evidence>
<feature type="transmembrane region" description="Helical" evidence="6">
    <location>
        <begin position="145"/>
        <end position="169"/>
    </location>
</feature>
<evidence type="ECO:0000256" key="2">
    <source>
        <dbReference type="ARBA" id="ARBA00022448"/>
    </source>
</evidence>
<keyword evidence="4 6" id="KW-1133">Transmembrane helix</keyword>
<dbReference type="Gene3D" id="1.20.1740.10">
    <property type="entry name" value="Amino acid/polyamine transporter I"/>
    <property type="match status" value="1"/>
</dbReference>
<dbReference type="PANTHER" id="PTHR45649">
    <property type="entry name" value="AMINO-ACID PERMEASE BAT1"/>
    <property type="match status" value="1"/>
</dbReference>
<dbReference type="PIRSF" id="PIRSF006060">
    <property type="entry name" value="AA_transporter"/>
    <property type="match status" value="1"/>
</dbReference>
<proteinExistence type="predicted"/>
<keyword evidence="5 6" id="KW-0472">Membrane</keyword>
<dbReference type="EMBL" id="KZ851854">
    <property type="protein sequence ID" value="RDK42140.1"/>
    <property type="molecule type" value="Genomic_DNA"/>
</dbReference>
<gene>
    <name evidence="7" type="ORF">M752DRAFT_294112</name>
</gene>
<evidence type="ECO:0000256" key="4">
    <source>
        <dbReference type="ARBA" id="ARBA00022989"/>
    </source>
</evidence>
<dbReference type="PANTHER" id="PTHR45649:SF11">
    <property type="entry name" value="TRANSPORTER, PUTATIVE (EUROFUNG)-RELATED"/>
    <property type="match status" value="1"/>
</dbReference>
<feature type="transmembrane region" description="Helical" evidence="6">
    <location>
        <begin position="464"/>
        <end position="484"/>
    </location>
</feature>
<accession>A0A370PIX1</accession>
<keyword evidence="2" id="KW-0813">Transport</keyword>
<dbReference type="GO" id="GO:0016020">
    <property type="term" value="C:membrane"/>
    <property type="evidence" value="ECO:0007669"/>
    <property type="project" value="UniProtKB-SubCell"/>
</dbReference>
<feature type="transmembrane region" description="Helical" evidence="6">
    <location>
        <begin position="504"/>
        <end position="523"/>
    </location>
</feature>
<feature type="transmembrane region" description="Helical" evidence="6">
    <location>
        <begin position="55"/>
        <end position="76"/>
    </location>
</feature>
<comment type="subcellular location">
    <subcellularLocation>
        <location evidence="1">Membrane</location>
        <topology evidence="1">Multi-pass membrane protein</topology>
    </subcellularLocation>
</comment>
<evidence type="ECO:0000256" key="1">
    <source>
        <dbReference type="ARBA" id="ARBA00004141"/>
    </source>
</evidence>
<organism evidence="7 8">
    <name type="scientific">Aspergillus phoenicis ATCC 13157</name>
    <dbReference type="NCBI Taxonomy" id="1353007"/>
    <lineage>
        <taxon>Eukaryota</taxon>
        <taxon>Fungi</taxon>
        <taxon>Dikarya</taxon>
        <taxon>Ascomycota</taxon>
        <taxon>Pezizomycotina</taxon>
        <taxon>Eurotiomycetes</taxon>
        <taxon>Eurotiomycetidae</taxon>
        <taxon>Eurotiales</taxon>
        <taxon>Aspergillaceae</taxon>
        <taxon>Aspergillus</taxon>
    </lineage>
</organism>
<feature type="transmembrane region" description="Helical" evidence="6">
    <location>
        <begin position="88"/>
        <end position="107"/>
    </location>
</feature>
<dbReference type="AlphaFoldDB" id="A0A370PIX1"/>
<feature type="transmembrane region" description="Helical" evidence="6">
    <location>
        <begin position="330"/>
        <end position="350"/>
    </location>
</feature>
<reference evidence="7 8" key="1">
    <citation type="submission" date="2018-07" db="EMBL/GenBank/DDBJ databases">
        <title>Section-level genome sequencing of Aspergillus section Nigri to investigate inter- and intra-species variation.</title>
        <authorList>
            <consortium name="DOE Joint Genome Institute"/>
            <person name="Vesth T.C."/>
            <person name="Nybo J.L."/>
            <person name="Theobald S."/>
            <person name="Frisvad J.C."/>
            <person name="Larsen T.O."/>
            <person name="Nielsen K.F."/>
            <person name="Hoof J.B."/>
            <person name="Brandl J."/>
            <person name="Salamov A."/>
            <person name="Riley R."/>
            <person name="Gladden J.M."/>
            <person name="Phatale P."/>
            <person name="Nielsen M.T."/>
            <person name="Lyhne E.K."/>
            <person name="Kogle M.E."/>
            <person name="Strasser K."/>
            <person name="McDonnell E."/>
            <person name="Barry K."/>
            <person name="Clum A."/>
            <person name="Chen C."/>
            <person name="Nolan M."/>
            <person name="Sandor L."/>
            <person name="Kuo A."/>
            <person name="Lipzen A."/>
            <person name="Hainaut M."/>
            <person name="Drula E."/>
            <person name="Tsang A."/>
            <person name="Magnuson J.K."/>
            <person name="Henrissat B."/>
            <person name="Wiebenga A."/>
            <person name="Simmons B.A."/>
            <person name="Makela M.R."/>
            <person name="De vries R.P."/>
            <person name="Grigoriev I.V."/>
            <person name="Mortensen U.H."/>
            <person name="Baker S.E."/>
            <person name="Andersen M.R."/>
        </authorList>
    </citation>
    <scope>NUCLEOTIDE SEQUENCE [LARGE SCALE GENOMIC DNA]</scope>
    <source>
        <strain evidence="7 8">ATCC 13157</strain>
    </source>
</reference>
<sequence>MYLEATEKANTDDRIAAAGASDLPGVGCSSTTKHEDDANVRAHGHAQVMPRQFNWISALGLGFSITNSWVGYLSCFGQTVAYGGTQSCIFGLVVAFVVQLIVTLGLAELASAFPSSGGQYHFCYILSPDCTKRYSAYVVGWLSMLGWWVATCSGTSLVALCLGGIANFYHSDYLATPWQTYLIYIGVSVITVTPVFAASKRISLVTQCSLYLTLAGYLVFFVVVLSKHQQVQPGSFLLASTQGNSGWGRGLAWILAINNSMYACAGTDAAIHICEELPQPGRRVPQVMMMTLAIGAVTSISLFVALMFFVDDIDAVRDSPLPSLELVYQITGNRSITLGLFIILALIYTTSLPAEWVTAGRIAWAFARDVSYLSPILYWIQMTVFQNGLPFPEYFSQINKTFDFPVHTTLAAFLFTSLYGLLYLASTTAFNSIITSAVLFLNISYTVPQGILLVSGRSNLPNRYLNLGWAGYFCNGFAVVWIVIQGVLTCLPPDPEVTLGSMNYVCVILVGVFLVINLLWVAVGRKRFSGPDIDWGVVKTGQRE</sequence>
<name>A0A370PIX1_ASPPH</name>
<evidence type="ECO:0000313" key="8">
    <source>
        <dbReference type="Proteomes" id="UP000254937"/>
    </source>
</evidence>
<dbReference type="InterPro" id="IPR002293">
    <property type="entry name" value="AA/rel_permease1"/>
</dbReference>
<keyword evidence="3 6" id="KW-0812">Transmembrane</keyword>
<feature type="transmembrane region" description="Helical" evidence="6">
    <location>
        <begin position="287"/>
        <end position="310"/>
    </location>
</feature>
<feature type="transmembrane region" description="Helical" evidence="6">
    <location>
        <begin position="181"/>
        <end position="198"/>
    </location>
</feature>
<dbReference type="Proteomes" id="UP000254937">
    <property type="component" value="Unassembled WGS sequence"/>
</dbReference>
<dbReference type="Pfam" id="PF13520">
    <property type="entry name" value="AA_permease_2"/>
    <property type="match status" value="1"/>
</dbReference>
<feature type="transmembrane region" description="Helical" evidence="6">
    <location>
        <begin position="204"/>
        <end position="225"/>
    </location>
</feature>
<keyword evidence="8" id="KW-1185">Reference proteome</keyword>
<evidence type="ECO:0000256" key="5">
    <source>
        <dbReference type="ARBA" id="ARBA00023136"/>
    </source>
</evidence>
<protein>
    <submittedName>
        <fullName evidence="7">Choline transporter</fullName>
    </submittedName>
</protein>
<evidence type="ECO:0000256" key="6">
    <source>
        <dbReference type="SAM" id="Phobius"/>
    </source>
</evidence>